<dbReference type="PANTHER" id="PTHR43294">
    <property type="entry name" value="SODIUM/POTASSIUM-TRANSPORTING ATPASE SUBUNIT ALPHA"/>
    <property type="match status" value="1"/>
</dbReference>
<dbReference type="InterPro" id="IPR050510">
    <property type="entry name" value="Cation_transp_ATPase_P-type"/>
</dbReference>
<dbReference type="AlphaFoldDB" id="A0A1K0GUJ1"/>
<dbReference type="Proteomes" id="UP000182486">
    <property type="component" value="Unassembled WGS sequence"/>
</dbReference>
<comment type="caution">
    <text evidence="6">The sequence shown here is derived from an EMBL/GenBank/DDBJ whole genome shotgun (WGS) entry which is preliminary data.</text>
</comment>
<keyword evidence="3" id="KW-0472">Membrane</keyword>
<dbReference type="Pfam" id="PF00122">
    <property type="entry name" value="E1-E2_ATPase"/>
    <property type="match status" value="1"/>
</dbReference>
<evidence type="ECO:0000259" key="5">
    <source>
        <dbReference type="Pfam" id="PF00122"/>
    </source>
</evidence>
<proteinExistence type="inferred from homology"/>
<dbReference type="InterPro" id="IPR059000">
    <property type="entry name" value="ATPase_P-type_domA"/>
</dbReference>
<dbReference type="PANTHER" id="PTHR43294:SF21">
    <property type="entry name" value="CATION TRANSPORTING ATPASE"/>
    <property type="match status" value="1"/>
</dbReference>
<sequence length="226" mass="23983">MLRDGVPTDVPARELVPGDVVIVGEGDRISADARLIDGELTVDMSALNGEPVPAMRAADAEAVPGPLLEARELVFSGTACTAGQAHAVVTRTGMHTEIGRIAVLSQRGRTEPSPLERQVRRATWIIAAVAVATCWLTEPSSRPAKPPRPRLPTTSRSASRDTSSSRGAAFRMRISVWIETSGRGPPGPVRRGGHDRFREPAGDVDVLAADVEARLLPVPVEGVNDP</sequence>
<dbReference type="Gene3D" id="1.20.1110.10">
    <property type="entry name" value="Calcium-transporting ATPase, transmembrane domain"/>
    <property type="match status" value="1"/>
</dbReference>
<comment type="similarity">
    <text evidence="2">Belongs to the cation transport ATPase (P-type) (TC 3.A.3) family. Type IIA subfamily.</text>
</comment>
<feature type="compositionally biased region" description="Low complexity" evidence="4">
    <location>
        <begin position="151"/>
        <end position="167"/>
    </location>
</feature>
<organism evidence="6 7">
    <name type="scientific">Couchioplanes caeruleus subsp. caeruleus</name>
    <dbReference type="NCBI Taxonomy" id="56427"/>
    <lineage>
        <taxon>Bacteria</taxon>
        <taxon>Bacillati</taxon>
        <taxon>Actinomycetota</taxon>
        <taxon>Actinomycetes</taxon>
        <taxon>Micromonosporales</taxon>
        <taxon>Micromonosporaceae</taxon>
        <taxon>Couchioplanes</taxon>
    </lineage>
</organism>
<keyword evidence="7" id="KW-1185">Reference proteome</keyword>
<feature type="region of interest" description="Disordered" evidence="4">
    <location>
        <begin position="179"/>
        <end position="198"/>
    </location>
</feature>
<dbReference type="Gene3D" id="2.70.150.10">
    <property type="entry name" value="Calcium-transporting ATPase, cytoplasmic transduction domain A"/>
    <property type="match status" value="1"/>
</dbReference>
<dbReference type="GO" id="GO:0005886">
    <property type="term" value="C:plasma membrane"/>
    <property type="evidence" value="ECO:0007669"/>
    <property type="project" value="UniProtKB-SubCell"/>
</dbReference>
<evidence type="ECO:0000256" key="1">
    <source>
        <dbReference type="ARBA" id="ARBA00004651"/>
    </source>
</evidence>
<protein>
    <recommendedName>
        <fullName evidence="5">P-type ATPase A domain-containing protein</fullName>
    </recommendedName>
</protein>
<reference evidence="6 7" key="1">
    <citation type="submission" date="2016-09" db="EMBL/GenBank/DDBJ databases">
        <title>Couchioplanes caeruleus draft genome sequence.</title>
        <authorList>
            <person name="Sheehan J."/>
            <person name="Caffrey P."/>
        </authorList>
    </citation>
    <scope>NUCLEOTIDE SEQUENCE [LARGE SCALE GENOMIC DNA]</scope>
    <source>
        <strain evidence="6 7">DSM 43634</strain>
    </source>
</reference>
<dbReference type="InterPro" id="IPR008250">
    <property type="entry name" value="ATPase_P-typ_transduc_dom_A_sf"/>
</dbReference>
<evidence type="ECO:0000256" key="2">
    <source>
        <dbReference type="ARBA" id="ARBA00005675"/>
    </source>
</evidence>
<accession>A0A1K0GUJ1</accession>
<evidence type="ECO:0000313" key="6">
    <source>
        <dbReference type="EMBL" id="OJF14996.1"/>
    </source>
</evidence>
<dbReference type="SUPFAM" id="SSF81653">
    <property type="entry name" value="Calcium ATPase, transduction domain A"/>
    <property type="match status" value="1"/>
</dbReference>
<evidence type="ECO:0000256" key="4">
    <source>
        <dbReference type="SAM" id="MobiDB-lite"/>
    </source>
</evidence>
<feature type="domain" description="P-type ATPase A" evidence="5">
    <location>
        <begin position="2"/>
        <end position="104"/>
    </location>
</feature>
<feature type="region of interest" description="Disordered" evidence="4">
    <location>
        <begin position="138"/>
        <end position="167"/>
    </location>
</feature>
<dbReference type="EMBL" id="MEIA01000072">
    <property type="protein sequence ID" value="OJF14996.1"/>
    <property type="molecule type" value="Genomic_DNA"/>
</dbReference>
<keyword evidence="3" id="KW-1003">Cell membrane</keyword>
<evidence type="ECO:0000256" key="3">
    <source>
        <dbReference type="ARBA" id="ARBA00022475"/>
    </source>
</evidence>
<evidence type="ECO:0000313" key="7">
    <source>
        <dbReference type="Proteomes" id="UP000182486"/>
    </source>
</evidence>
<comment type="subcellular location">
    <subcellularLocation>
        <location evidence="1">Cell membrane</location>
        <topology evidence="1">Multi-pass membrane protein</topology>
    </subcellularLocation>
</comment>
<gene>
    <name evidence="6" type="ORF">BG844_06855</name>
</gene>
<name>A0A1K0GUJ1_9ACTN</name>